<dbReference type="InterPro" id="IPR013762">
    <property type="entry name" value="Integrase-like_cat_sf"/>
</dbReference>
<evidence type="ECO:0000259" key="5">
    <source>
        <dbReference type="PROSITE" id="PS51898"/>
    </source>
</evidence>
<keyword evidence="2" id="KW-0229">DNA integration</keyword>
<keyword evidence="3" id="KW-0238">DNA-binding</keyword>
<evidence type="ECO:0000256" key="2">
    <source>
        <dbReference type="ARBA" id="ARBA00022908"/>
    </source>
</evidence>
<proteinExistence type="inferred from homology"/>
<dbReference type="InterPro" id="IPR010998">
    <property type="entry name" value="Integrase_recombinase_N"/>
</dbReference>
<dbReference type="EMBL" id="VTTN01000013">
    <property type="protein sequence ID" value="KAA0592925.1"/>
    <property type="molecule type" value="Genomic_DNA"/>
</dbReference>
<evidence type="ECO:0000256" key="4">
    <source>
        <dbReference type="ARBA" id="ARBA00023172"/>
    </source>
</evidence>
<evidence type="ECO:0000313" key="7">
    <source>
        <dbReference type="Proteomes" id="UP000324927"/>
    </source>
</evidence>
<evidence type="ECO:0000256" key="3">
    <source>
        <dbReference type="ARBA" id="ARBA00023125"/>
    </source>
</evidence>
<dbReference type="GO" id="GO:0003677">
    <property type="term" value="F:DNA binding"/>
    <property type="evidence" value="ECO:0007669"/>
    <property type="project" value="UniProtKB-KW"/>
</dbReference>
<dbReference type="PROSITE" id="PS51898">
    <property type="entry name" value="TYR_RECOMBINASE"/>
    <property type="match status" value="1"/>
</dbReference>
<sequence length="417" mass="48495">MPEPFQLFQRTGSSKWWVRFSIRGQGQIRKSLDTTDEAEANQRARKVYYEALYRTENGLNATVKTFGDMAEEFIAKIEREVERGERKKEQGEKFPGIIRRYMVGYFGDRAMDSITDRDIDAYVEWRKDYWSKGPGRDVAFITYERAGRQIRRPITKRDPPTLSRQRNEAVLLRTLLRFAAKQGYIKQAAIPEVEVVKAPDVPRPSFSADEFGRLVETSMARMSDPKLNEHVRRDRAILHAYMMIAAFTGCRPTELKGMNWGDVLGYREGRNKPLRDRDIRLRVRGKGKARTFVPQEAALLWFDTLWMLWVRAMKRDPLDAEPVFATTAGNRLDSVKKSLAELLKACNLLTDHRGVRRTSYSFRHFYISQQLIAGVDIFILARNTGTSSDMIHRFYADVKLELMKDHLRPEWKLLVTV</sequence>
<dbReference type="AlphaFoldDB" id="A0A5A9GGF2"/>
<dbReference type="Proteomes" id="UP000324927">
    <property type="component" value="Unassembled WGS sequence"/>
</dbReference>
<name>A0A5A9GGF2_AZOLI</name>
<feature type="domain" description="Tyr recombinase" evidence="5">
    <location>
        <begin position="201"/>
        <end position="412"/>
    </location>
</feature>
<organism evidence="6 7">
    <name type="scientific">Azospirillum lipoferum</name>
    <dbReference type="NCBI Taxonomy" id="193"/>
    <lineage>
        <taxon>Bacteria</taxon>
        <taxon>Pseudomonadati</taxon>
        <taxon>Pseudomonadota</taxon>
        <taxon>Alphaproteobacteria</taxon>
        <taxon>Rhodospirillales</taxon>
        <taxon>Azospirillaceae</taxon>
        <taxon>Azospirillum</taxon>
    </lineage>
</organism>
<reference evidence="6 7" key="1">
    <citation type="submission" date="2019-08" db="EMBL/GenBank/DDBJ databases">
        <authorList>
            <person name="Grouzdev D."/>
            <person name="Tikhonova E."/>
            <person name="Kravchenko I."/>
        </authorList>
    </citation>
    <scope>NUCLEOTIDE SEQUENCE [LARGE SCALE GENOMIC DNA]</scope>
    <source>
        <strain evidence="6 7">59b</strain>
    </source>
</reference>
<dbReference type="InterPro" id="IPR050090">
    <property type="entry name" value="Tyrosine_recombinase_XerCD"/>
</dbReference>
<dbReference type="GO" id="GO:0015074">
    <property type="term" value="P:DNA integration"/>
    <property type="evidence" value="ECO:0007669"/>
    <property type="project" value="UniProtKB-KW"/>
</dbReference>
<evidence type="ECO:0000313" key="6">
    <source>
        <dbReference type="EMBL" id="KAA0592925.1"/>
    </source>
</evidence>
<dbReference type="InterPro" id="IPR011010">
    <property type="entry name" value="DNA_brk_join_enz"/>
</dbReference>
<dbReference type="GO" id="GO:0006310">
    <property type="term" value="P:DNA recombination"/>
    <property type="evidence" value="ECO:0007669"/>
    <property type="project" value="UniProtKB-KW"/>
</dbReference>
<dbReference type="InterPro" id="IPR002104">
    <property type="entry name" value="Integrase_catalytic"/>
</dbReference>
<evidence type="ECO:0000256" key="1">
    <source>
        <dbReference type="ARBA" id="ARBA00008857"/>
    </source>
</evidence>
<comment type="caution">
    <text evidence="6">The sequence shown here is derived from an EMBL/GenBank/DDBJ whole genome shotgun (WGS) entry which is preliminary data.</text>
</comment>
<dbReference type="RefSeq" id="WP_149233919.1">
    <property type="nucleotide sequence ID" value="NZ_JALJXJ010000015.1"/>
</dbReference>
<dbReference type="CDD" id="cd00397">
    <property type="entry name" value="DNA_BRE_C"/>
    <property type="match status" value="1"/>
</dbReference>
<dbReference type="PANTHER" id="PTHR30349">
    <property type="entry name" value="PHAGE INTEGRASE-RELATED"/>
    <property type="match status" value="1"/>
</dbReference>
<dbReference type="SUPFAM" id="SSF56349">
    <property type="entry name" value="DNA breaking-rejoining enzymes"/>
    <property type="match status" value="1"/>
</dbReference>
<keyword evidence="7" id="KW-1185">Reference proteome</keyword>
<dbReference type="PANTHER" id="PTHR30349:SF41">
    <property type="entry name" value="INTEGRASE_RECOMBINASE PROTEIN MJ0367-RELATED"/>
    <property type="match status" value="1"/>
</dbReference>
<dbReference type="Gene3D" id="1.10.150.130">
    <property type="match status" value="1"/>
</dbReference>
<comment type="similarity">
    <text evidence="1">Belongs to the 'phage' integrase family.</text>
</comment>
<accession>A0A5A9GGF2</accession>
<dbReference type="OrthoDB" id="102994at2"/>
<gene>
    <name evidence="6" type="ORF">FZ942_25705</name>
</gene>
<protein>
    <submittedName>
        <fullName evidence="6">Site-specific integrase</fullName>
    </submittedName>
</protein>
<dbReference type="Gene3D" id="1.10.443.10">
    <property type="entry name" value="Intergrase catalytic core"/>
    <property type="match status" value="1"/>
</dbReference>
<keyword evidence="4" id="KW-0233">DNA recombination</keyword>